<dbReference type="OrthoDB" id="10434753at2759"/>
<name>A0A183AZT0_9TREM</name>
<organism evidence="3">
    <name type="scientific">Echinostoma caproni</name>
    <dbReference type="NCBI Taxonomy" id="27848"/>
    <lineage>
        <taxon>Eukaryota</taxon>
        <taxon>Metazoa</taxon>
        <taxon>Spiralia</taxon>
        <taxon>Lophotrochozoa</taxon>
        <taxon>Platyhelminthes</taxon>
        <taxon>Trematoda</taxon>
        <taxon>Digenea</taxon>
        <taxon>Plagiorchiida</taxon>
        <taxon>Echinostomata</taxon>
        <taxon>Echinostomatoidea</taxon>
        <taxon>Echinostomatidae</taxon>
        <taxon>Echinostoma</taxon>
    </lineage>
</organism>
<proteinExistence type="predicted"/>
<dbReference type="AlphaFoldDB" id="A0A183AZT0"/>
<dbReference type="WBParaSite" id="ECPE_0001250101-mRNA-1">
    <property type="protein sequence ID" value="ECPE_0001250101-mRNA-1"/>
    <property type="gene ID" value="ECPE_0001250101"/>
</dbReference>
<reference evidence="1 2" key="2">
    <citation type="submission" date="2018-11" db="EMBL/GenBank/DDBJ databases">
        <authorList>
            <consortium name="Pathogen Informatics"/>
        </authorList>
    </citation>
    <scope>NUCLEOTIDE SEQUENCE [LARGE SCALE GENOMIC DNA]</scope>
    <source>
        <strain evidence="1 2">Egypt</strain>
    </source>
</reference>
<accession>A0A183AZT0</accession>
<gene>
    <name evidence="1" type="ORF">ECPE_LOCUS12465</name>
</gene>
<sequence>MIRRLSLEVQRRQLAAKALENRDFKDYVTSSRILPEETTFDYNPIQLAKYLEIRRRRLDSSLQRIASWKKRDLEMITDDHLPVGSVHIPRPELINQPRRHFRAYSLPRA</sequence>
<evidence type="ECO:0000313" key="3">
    <source>
        <dbReference type="WBParaSite" id="ECPE_0001250101-mRNA-1"/>
    </source>
</evidence>
<evidence type="ECO:0000313" key="1">
    <source>
        <dbReference type="EMBL" id="VDP89737.1"/>
    </source>
</evidence>
<reference evidence="3" key="1">
    <citation type="submission" date="2016-06" db="UniProtKB">
        <authorList>
            <consortium name="WormBaseParasite"/>
        </authorList>
    </citation>
    <scope>IDENTIFICATION</scope>
</reference>
<dbReference type="EMBL" id="UZAN01052915">
    <property type="protein sequence ID" value="VDP89737.1"/>
    <property type="molecule type" value="Genomic_DNA"/>
</dbReference>
<evidence type="ECO:0000313" key="2">
    <source>
        <dbReference type="Proteomes" id="UP000272942"/>
    </source>
</evidence>
<dbReference type="Proteomes" id="UP000272942">
    <property type="component" value="Unassembled WGS sequence"/>
</dbReference>
<keyword evidence="2" id="KW-1185">Reference proteome</keyword>
<protein>
    <submittedName>
        <fullName evidence="3">Complex III subunit VII</fullName>
    </submittedName>
</protein>